<name>A0A814K037_ADIRI</name>
<proteinExistence type="predicted"/>
<dbReference type="Proteomes" id="UP000663852">
    <property type="component" value="Unassembled WGS sequence"/>
</dbReference>
<comment type="caution">
    <text evidence="3">The sequence shown here is derived from an EMBL/GenBank/DDBJ whole genome shotgun (WGS) entry which is preliminary data.</text>
</comment>
<keyword evidence="2" id="KW-0812">Transmembrane</keyword>
<feature type="compositionally biased region" description="Basic and acidic residues" evidence="1">
    <location>
        <begin position="115"/>
        <end position="125"/>
    </location>
</feature>
<reference evidence="3" key="1">
    <citation type="submission" date="2021-02" db="EMBL/GenBank/DDBJ databases">
        <authorList>
            <person name="Nowell W R."/>
        </authorList>
    </citation>
    <scope>NUCLEOTIDE SEQUENCE</scope>
</reference>
<feature type="region of interest" description="Disordered" evidence="1">
    <location>
        <begin position="103"/>
        <end position="125"/>
    </location>
</feature>
<gene>
    <name evidence="3" type="ORF">EDS130_LOCUS17101</name>
</gene>
<evidence type="ECO:0000256" key="1">
    <source>
        <dbReference type="SAM" id="MobiDB-lite"/>
    </source>
</evidence>
<keyword evidence="2" id="KW-0472">Membrane</keyword>
<evidence type="ECO:0000313" key="4">
    <source>
        <dbReference type="Proteomes" id="UP000663852"/>
    </source>
</evidence>
<keyword evidence="2" id="KW-1133">Transmembrane helix</keyword>
<dbReference type="AlphaFoldDB" id="A0A814K037"/>
<evidence type="ECO:0000256" key="2">
    <source>
        <dbReference type="SAM" id="Phobius"/>
    </source>
</evidence>
<evidence type="ECO:0000313" key="3">
    <source>
        <dbReference type="EMBL" id="CAF1044459.1"/>
    </source>
</evidence>
<dbReference type="EMBL" id="CAJNOJ010000076">
    <property type="protein sequence ID" value="CAF1044459.1"/>
    <property type="molecule type" value="Genomic_DNA"/>
</dbReference>
<protein>
    <submittedName>
        <fullName evidence="3">Uncharacterized protein</fullName>
    </submittedName>
</protein>
<sequence length="125" mass="14125">MCCLVQLGSTLRTLLSCVDTIVQKKYLIPFKKFLSMSGLLTQLVRRQASMMMPRRNASALFLAGPPVNKVTNKEKLIALGLFLSVPMLYPIYIMSNLQKYNGSNRTWSKKKARSDKKQSGKKADH</sequence>
<accession>A0A814K037</accession>
<organism evidence="3 4">
    <name type="scientific">Adineta ricciae</name>
    <name type="common">Rotifer</name>
    <dbReference type="NCBI Taxonomy" id="249248"/>
    <lineage>
        <taxon>Eukaryota</taxon>
        <taxon>Metazoa</taxon>
        <taxon>Spiralia</taxon>
        <taxon>Gnathifera</taxon>
        <taxon>Rotifera</taxon>
        <taxon>Eurotatoria</taxon>
        <taxon>Bdelloidea</taxon>
        <taxon>Adinetida</taxon>
        <taxon>Adinetidae</taxon>
        <taxon>Adineta</taxon>
    </lineage>
</organism>
<feature type="transmembrane region" description="Helical" evidence="2">
    <location>
        <begin position="76"/>
        <end position="95"/>
    </location>
</feature>